<dbReference type="AlphaFoldDB" id="A0A2U9IG92"/>
<dbReference type="Pfam" id="PF16239">
    <property type="entry name" value="DUF4898"/>
    <property type="match status" value="1"/>
</dbReference>
<evidence type="ECO:0000313" key="2">
    <source>
        <dbReference type="Proteomes" id="UP000248044"/>
    </source>
</evidence>
<dbReference type="KEGG" id="abri:DFR85_10975"/>
<sequence>MLVKMLSYINDKIESVLSEIVSNKGFVNVKTLSPKLVSNIHKSLKFIIPKDAKEVMIVLPLGVYKEIDVENLKFDLKNVFHEVEIYESSISETIIIFYK</sequence>
<evidence type="ECO:0000313" key="1">
    <source>
        <dbReference type="EMBL" id="AWR95043.1"/>
    </source>
</evidence>
<accession>A0A2U9IG92</accession>
<dbReference type="Proteomes" id="UP000248044">
    <property type="component" value="Chromosome"/>
</dbReference>
<keyword evidence="2" id="KW-1185">Reference proteome</keyword>
<dbReference type="InterPro" id="IPR032603">
    <property type="entry name" value="DUF4898"/>
</dbReference>
<dbReference type="EMBL" id="CP029289">
    <property type="protein sequence ID" value="AWR95043.1"/>
    <property type="molecule type" value="Genomic_DNA"/>
</dbReference>
<gene>
    <name evidence="1" type="ORF">DFR85_10975</name>
</gene>
<reference evidence="1 2" key="1">
    <citation type="submission" date="2018-05" db="EMBL/GenBank/DDBJ databases">
        <title>Complete Genome Sequences of Extremely Thermoacidophilic, Metal-Mobilizing Type-Strain Members of the Archaeal Family Sulfolobaceae: Acidianus brierleyi DSM-1651T, Acidianus sulfidivorans DSM-18786T, Metallosphaera hakonensis DSM-7519T, and Metallosphaera prunae DSM-10039T.</title>
        <authorList>
            <person name="Counts J.A."/>
            <person name="Kelly R.M."/>
        </authorList>
    </citation>
    <scope>NUCLEOTIDE SEQUENCE [LARGE SCALE GENOMIC DNA]</scope>
    <source>
        <strain evidence="1 2">DSM 1651</strain>
    </source>
</reference>
<evidence type="ECO:0008006" key="3">
    <source>
        <dbReference type="Google" id="ProtNLM"/>
    </source>
</evidence>
<organism evidence="1 2">
    <name type="scientific">Acidianus brierleyi</name>
    <dbReference type="NCBI Taxonomy" id="41673"/>
    <lineage>
        <taxon>Archaea</taxon>
        <taxon>Thermoproteota</taxon>
        <taxon>Thermoprotei</taxon>
        <taxon>Sulfolobales</taxon>
        <taxon>Sulfolobaceae</taxon>
        <taxon>Acidianus</taxon>
    </lineage>
</organism>
<dbReference type="GeneID" id="36832685"/>
<protein>
    <recommendedName>
        <fullName evidence="3">DUF4898 domain-containing protein</fullName>
    </recommendedName>
</protein>
<proteinExistence type="predicted"/>
<name>A0A2U9IG92_9CREN</name>
<dbReference type="RefSeq" id="WP_110270924.1">
    <property type="nucleotide sequence ID" value="NZ_CP029289.2"/>
</dbReference>